<evidence type="ECO:0000256" key="10">
    <source>
        <dbReference type="ARBA" id="ARBA00023136"/>
    </source>
</evidence>
<dbReference type="SUPFAM" id="SSF82171">
    <property type="entry name" value="DPP6 N-terminal domain-like"/>
    <property type="match status" value="1"/>
</dbReference>
<keyword evidence="10" id="KW-0472">Membrane</keyword>
<keyword evidence="15" id="KW-1185">Reference proteome</keyword>
<reference evidence="14 15" key="1">
    <citation type="journal article" date="2013" name="Curr. Biol.">
        <title>Shared signatures of parasitism and phylogenomics unite Cryptomycota and microsporidia.</title>
        <authorList>
            <person name="James T.Y."/>
            <person name="Pelin A."/>
            <person name="Bonen L."/>
            <person name="Ahrendt S."/>
            <person name="Sain D."/>
            <person name="Corradi N."/>
            <person name="Stajich J.E."/>
        </authorList>
    </citation>
    <scope>NUCLEOTIDE SEQUENCE [LARGE SCALE GENOMIC DNA]</scope>
    <source>
        <strain evidence="14 15">CSF55</strain>
    </source>
</reference>
<dbReference type="InterPro" id="IPR050278">
    <property type="entry name" value="Serine_Prot_S9B/DPPIV"/>
</dbReference>
<evidence type="ECO:0000256" key="4">
    <source>
        <dbReference type="ARBA" id="ARBA00022670"/>
    </source>
</evidence>
<evidence type="ECO:0000256" key="2">
    <source>
        <dbReference type="ARBA" id="ARBA00006150"/>
    </source>
</evidence>
<dbReference type="PANTHER" id="PTHR11731">
    <property type="entry name" value="PROTEASE FAMILY S9B,C DIPEPTIDYL-PEPTIDASE IV-RELATED"/>
    <property type="match status" value="1"/>
</dbReference>
<dbReference type="SUPFAM" id="SSF53474">
    <property type="entry name" value="alpha/beta-Hydrolases"/>
    <property type="match status" value="1"/>
</dbReference>
<evidence type="ECO:0000256" key="1">
    <source>
        <dbReference type="ARBA" id="ARBA00004576"/>
    </source>
</evidence>
<evidence type="ECO:0000256" key="5">
    <source>
        <dbReference type="ARBA" id="ARBA00022692"/>
    </source>
</evidence>
<dbReference type="InterPro" id="IPR001375">
    <property type="entry name" value="Peptidase_S9_cat"/>
</dbReference>
<dbReference type="InterPro" id="IPR002471">
    <property type="entry name" value="Pept_S9_AS"/>
</dbReference>
<dbReference type="AlphaFoldDB" id="A0A075AVR1"/>
<accession>A0A075AVR1</accession>
<evidence type="ECO:0000256" key="7">
    <source>
        <dbReference type="ARBA" id="ARBA00022825"/>
    </source>
</evidence>
<gene>
    <name evidence="14" type="ORF">O9G_001848</name>
</gene>
<dbReference type="Gene3D" id="2.140.10.30">
    <property type="entry name" value="Dipeptidylpeptidase IV, N-terminal domain"/>
    <property type="match status" value="2"/>
</dbReference>
<dbReference type="GO" id="GO:0005886">
    <property type="term" value="C:plasma membrane"/>
    <property type="evidence" value="ECO:0007669"/>
    <property type="project" value="TreeGrafter"/>
</dbReference>
<dbReference type="GO" id="GO:0004177">
    <property type="term" value="F:aminopeptidase activity"/>
    <property type="evidence" value="ECO:0007669"/>
    <property type="project" value="UniProtKB-KW"/>
</dbReference>
<feature type="domain" description="Peptidase S9 prolyl oligopeptidase catalytic" evidence="12">
    <location>
        <begin position="355"/>
        <end position="459"/>
    </location>
</feature>
<dbReference type="OrthoDB" id="16520at2759"/>
<dbReference type="HOGENOM" id="CLU_593326_0_0_1"/>
<dbReference type="GO" id="GO:0006508">
    <property type="term" value="P:proteolysis"/>
    <property type="evidence" value="ECO:0007669"/>
    <property type="project" value="UniProtKB-KW"/>
</dbReference>
<evidence type="ECO:0000259" key="12">
    <source>
        <dbReference type="Pfam" id="PF00326"/>
    </source>
</evidence>
<dbReference type="PANTHER" id="PTHR11731:SF200">
    <property type="entry name" value="DIPEPTIDYL PEPTIDASE 10, ISOFORM B"/>
    <property type="match status" value="1"/>
</dbReference>
<keyword evidence="7" id="KW-0720">Serine protease</keyword>
<proteinExistence type="inferred from homology"/>
<organism evidence="14 15">
    <name type="scientific">Rozella allomycis (strain CSF55)</name>
    <dbReference type="NCBI Taxonomy" id="988480"/>
    <lineage>
        <taxon>Eukaryota</taxon>
        <taxon>Fungi</taxon>
        <taxon>Fungi incertae sedis</taxon>
        <taxon>Cryptomycota</taxon>
        <taxon>Cryptomycota incertae sedis</taxon>
        <taxon>Rozella</taxon>
    </lineage>
</organism>
<keyword evidence="3" id="KW-0031">Aminopeptidase</keyword>
<dbReference type="InterPro" id="IPR002469">
    <property type="entry name" value="Peptidase_S9B_N"/>
</dbReference>
<name>A0A075AVR1_ROZAC</name>
<comment type="subcellular location">
    <subcellularLocation>
        <location evidence="1">Vacuole membrane</location>
        <topology evidence="1">Single-pass type II membrane protein</topology>
    </subcellularLocation>
</comment>
<evidence type="ECO:0000256" key="8">
    <source>
        <dbReference type="ARBA" id="ARBA00022968"/>
    </source>
</evidence>
<keyword evidence="11" id="KW-0325">Glycoprotein</keyword>
<feature type="domain" description="Dipeptidylpeptidase IV N-terminal" evidence="13">
    <location>
        <begin position="81"/>
        <end position="276"/>
    </location>
</feature>
<dbReference type="Gene3D" id="3.40.50.1820">
    <property type="entry name" value="alpha/beta hydrolase"/>
    <property type="match status" value="1"/>
</dbReference>
<evidence type="ECO:0000256" key="9">
    <source>
        <dbReference type="ARBA" id="ARBA00022989"/>
    </source>
</evidence>
<evidence type="ECO:0000259" key="13">
    <source>
        <dbReference type="Pfam" id="PF00930"/>
    </source>
</evidence>
<comment type="similarity">
    <text evidence="2">Belongs to the peptidase S9B family.</text>
</comment>
<evidence type="ECO:0000256" key="3">
    <source>
        <dbReference type="ARBA" id="ARBA00022438"/>
    </source>
</evidence>
<protein>
    <submittedName>
        <fullName evidence="14">Peptidase S9, prolyl oligopeptidase, catalytic domain-containing protein</fullName>
    </submittedName>
</protein>
<keyword evidence="9" id="KW-1133">Transmembrane helix</keyword>
<evidence type="ECO:0000256" key="6">
    <source>
        <dbReference type="ARBA" id="ARBA00022801"/>
    </source>
</evidence>
<dbReference type="Pfam" id="PF00930">
    <property type="entry name" value="DPPIV_N"/>
    <property type="match status" value="2"/>
</dbReference>
<evidence type="ECO:0000313" key="15">
    <source>
        <dbReference type="Proteomes" id="UP000030755"/>
    </source>
</evidence>
<dbReference type="GO" id="GO:0008239">
    <property type="term" value="F:dipeptidyl-peptidase activity"/>
    <property type="evidence" value="ECO:0007669"/>
    <property type="project" value="TreeGrafter"/>
</dbReference>
<dbReference type="Pfam" id="PF00326">
    <property type="entry name" value="Peptidase_S9"/>
    <property type="match status" value="1"/>
</dbReference>
<dbReference type="EMBL" id="KE560971">
    <property type="protein sequence ID" value="EPZ34235.1"/>
    <property type="molecule type" value="Genomic_DNA"/>
</dbReference>
<sequence>MKEFNEGNPVQAFVSLDNNLYFHDVLKDKTIQVTNDGVNEKIFNGIADWVYEEEIFMKSKAFEWSPDGKYLAFYKFDDSDPGHPNPYVSLHVYSLEKQTLSQIDLDKIYKKENRIVNELVWIDSERFVVRVLNRIQNESKLILIDVRKLEDLLLISSKIYEIDGWIDSNGKLKTFKTKEGKIFLLDLNNYKNYNHVYLIDVTQSSIDHSPILLSANENDFKYFAAAKPSATNLNLFASSLDGKELTQVTSGDSYYTASFNPTLDYYFLHYEGPKIPKTYLKKMNDPDNKDFEENIKGVKLPSVDYIQIPSGKLMLNVKVLYPPGFNATLKNYYPVFIQVYNGPSSQMVTKEYSRFEYGTHLASAEDIIVAYVDGRGTANRGKEFKMSVYKKLGKYESEDQIAAAKWFSESPFVRKSCIAIQGWSYGGFVAAKVIEANSPYVRIGVSVAPVTNWKFYGNEKS</sequence>
<dbReference type="GO" id="GO:0005774">
    <property type="term" value="C:vacuolar membrane"/>
    <property type="evidence" value="ECO:0007669"/>
    <property type="project" value="UniProtKB-SubCell"/>
</dbReference>
<dbReference type="InterPro" id="IPR029058">
    <property type="entry name" value="AB_hydrolase_fold"/>
</dbReference>
<dbReference type="Proteomes" id="UP000030755">
    <property type="component" value="Unassembled WGS sequence"/>
</dbReference>
<evidence type="ECO:0000256" key="11">
    <source>
        <dbReference type="ARBA" id="ARBA00023180"/>
    </source>
</evidence>
<dbReference type="STRING" id="988480.A0A075AVR1"/>
<feature type="domain" description="Dipeptidylpeptidase IV N-terminal" evidence="13">
    <location>
        <begin position="16"/>
        <end position="79"/>
    </location>
</feature>
<keyword evidence="6" id="KW-0378">Hydrolase</keyword>
<dbReference type="GO" id="GO:0004252">
    <property type="term" value="F:serine-type endopeptidase activity"/>
    <property type="evidence" value="ECO:0007669"/>
    <property type="project" value="InterPro"/>
</dbReference>
<dbReference type="PROSITE" id="PS00708">
    <property type="entry name" value="PRO_ENDOPEP_SER"/>
    <property type="match status" value="1"/>
</dbReference>
<keyword evidence="5" id="KW-0812">Transmembrane</keyword>
<keyword evidence="8" id="KW-0735">Signal-anchor</keyword>
<evidence type="ECO:0000313" key="14">
    <source>
        <dbReference type="EMBL" id="EPZ34235.1"/>
    </source>
</evidence>
<keyword evidence="4" id="KW-0645">Protease</keyword>